<evidence type="ECO:0000259" key="2">
    <source>
        <dbReference type="Pfam" id="PF00930"/>
    </source>
</evidence>
<dbReference type="CDD" id="cd05468">
    <property type="entry name" value="pVHL"/>
    <property type="match status" value="1"/>
</dbReference>
<dbReference type="AlphaFoldDB" id="X1J3G0"/>
<comment type="caution">
    <text evidence="4">The sequence shown here is derived from an EMBL/GenBank/DDBJ whole genome shotgun (WGS) entry which is preliminary data.</text>
</comment>
<dbReference type="Pfam" id="PF00930">
    <property type="entry name" value="DPPIV_N"/>
    <property type="match status" value="1"/>
</dbReference>
<dbReference type="EMBL" id="BARU01029209">
    <property type="protein sequence ID" value="GAH64323.1"/>
    <property type="molecule type" value="Genomic_DNA"/>
</dbReference>
<dbReference type="GO" id="GO:0006508">
    <property type="term" value="P:proteolysis"/>
    <property type="evidence" value="ECO:0007669"/>
    <property type="project" value="InterPro"/>
</dbReference>
<dbReference type="InterPro" id="IPR024053">
    <property type="entry name" value="VHL_beta_dom"/>
</dbReference>
<comment type="similarity">
    <text evidence="1">Belongs to the VHL family.</text>
</comment>
<feature type="non-terminal residue" evidence="4">
    <location>
        <position position="1"/>
    </location>
</feature>
<dbReference type="InterPro" id="IPR022772">
    <property type="entry name" value="VHL_tumour_suppress_b/a_dom"/>
</dbReference>
<reference evidence="4" key="1">
    <citation type="journal article" date="2014" name="Front. Microbiol.">
        <title>High frequency of phylogenetically diverse reductive dehalogenase-homologous genes in deep subseafloor sedimentary metagenomes.</title>
        <authorList>
            <person name="Kawai M."/>
            <person name="Futagami T."/>
            <person name="Toyoda A."/>
            <person name="Takaki Y."/>
            <person name="Nishi S."/>
            <person name="Hori S."/>
            <person name="Arai W."/>
            <person name="Tsubouchi T."/>
            <person name="Morono Y."/>
            <person name="Uchiyama I."/>
            <person name="Ito T."/>
            <person name="Fujiyama A."/>
            <person name="Inagaki F."/>
            <person name="Takami H."/>
        </authorList>
    </citation>
    <scope>NUCLEOTIDE SEQUENCE</scope>
    <source>
        <strain evidence="4">Expedition CK06-06</strain>
    </source>
</reference>
<gene>
    <name evidence="4" type="ORF">S03H2_46509</name>
</gene>
<evidence type="ECO:0008006" key="5">
    <source>
        <dbReference type="Google" id="ProtNLM"/>
    </source>
</evidence>
<evidence type="ECO:0000313" key="4">
    <source>
        <dbReference type="EMBL" id="GAH64323.1"/>
    </source>
</evidence>
<protein>
    <recommendedName>
        <fullName evidence="5">von Hippel-Lindau disease tumour suppressor beta domain-containing protein</fullName>
    </recommendedName>
</protein>
<accession>X1J3G0</accession>
<name>X1J3G0_9ZZZZ</name>
<evidence type="ECO:0000256" key="1">
    <source>
        <dbReference type="ARBA" id="ARBA00010057"/>
    </source>
</evidence>
<sequence length="266" mass="30533">DYERALNLHKITANKVFKQRVIPHWLPGNTQFWYRNDLADKAREFILVNAETGTRQPAFEHERLAEALAKAAGKEIRPDRLPIDKLKFTKSGSELQFTRGGKRWKCDLRSYEVREVSKDERTTSSLRPHAELHPSIRTRDETSVTFINRTAGNVEVYWVDFQGERRRYVTIRAGQQHQQHTFVGHVWLVTDKAGKTLAVFVATEKAGDAVVDDNSVHKTAIKEKPKAEKPRGESPDGKWFAFINDYNLYVRNLENGEEIALSSEGT</sequence>
<evidence type="ECO:0000259" key="3">
    <source>
        <dbReference type="Pfam" id="PF01847"/>
    </source>
</evidence>
<dbReference type="InterPro" id="IPR037140">
    <property type="entry name" value="VHL_beta_dom_sf"/>
</dbReference>
<proteinExistence type="inferred from homology"/>
<feature type="domain" description="von Hippel-Lindau disease tumour suppressor beta" evidence="3">
    <location>
        <begin position="135"/>
        <end position="193"/>
    </location>
</feature>
<dbReference type="Pfam" id="PF01847">
    <property type="entry name" value="VHL"/>
    <property type="match status" value="1"/>
</dbReference>
<feature type="non-terminal residue" evidence="4">
    <location>
        <position position="266"/>
    </location>
</feature>
<dbReference type="Gene3D" id="2.60.40.780">
    <property type="entry name" value="von Hippel-Lindau disease tumour suppressor, beta domain"/>
    <property type="match status" value="1"/>
</dbReference>
<dbReference type="InterPro" id="IPR036208">
    <property type="entry name" value="VHL_sf"/>
</dbReference>
<feature type="domain" description="Dipeptidylpeptidase IV N-terminal" evidence="2">
    <location>
        <begin position="225"/>
        <end position="265"/>
    </location>
</feature>
<organism evidence="4">
    <name type="scientific">marine sediment metagenome</name>
    <dbReference type="NCBI Taxonomy" id="412755"/>
    <lineage>
        <taxon>unclassified sequences</taxon>
        <taxon>metagenomes</taxon>
        <taxon>ecological metagenomes</taxon>
    </lineage>
</organism>
<dbReference type="SUPFAM" id="SSF69304">
    <property type="entry name" value="Tricorn protease N-terminal domain"/>
    <property type="match status" value="1"/>
</dbReference>
<dbReference type="InterPro" id="IPR002469">
    <property type="entry name" value="Peptidase_S9B_N"/>
</dbReference>
<dbReference type="SUPFAM" id="SSF49468">
    <property type="entry name" value="VHL"/>
    <property type="match status" value="1"/>
</dbReference>